<evidence type="ECO:0000313" key="3">
    <source>
        <dbReference type="Proteomes" id="UP001320972"/>
    </source>
</evidence>
<evidence type="ECO:0000256" key="1">
    <source>
        <dbReference type="SAM" id="Phobius"/>
    </source>
</evidence>
<accession>A0ABT2QHT5</accession>
<keyword evidence="1" id="KW-0472">Membrane</keyword>
<dbReference type="EMBL" id="JAOPKB010000012">
    <property type="protein sequence ID" value="MCU4974481.1"/>
    <property type="molecule type" value="Genomic_DNA"/>
</dbReference>
<evidence type="ECO:0000313" key="2">
    <source>
        <dbReference type="EMBL" id="MCU4974481.1"/>
    </source>
</evidence>
<sequence length="113" mass="12338">MAPAIVHFLVGASIVLLALAPLALVSSRVRKWRLRAVAIGGLWGLVPDLHNVSPVYRDELRSLHESPRADLFAFHYTLDRPLVRDLFVESIAASILLFLVAVTVIGVACRLGS</sequence>
<keyword evidence="1" id="KW-0812">Transmembrane</keyword>
<protein>
    <submittedName>
        <fullName evidence="2">Uncharacterized protein</fullName>
    </submittedName>
</protein>
<keyword evidence="3" id="KW-1185">Reference proteome</keyword>
<name>A0ABT2QHT5_9EURY</name>
<feature type="transmembrane region" description="Helical" evidence="1">
    <location>
        <begin position="6"/>
        <end position="25"/>
    </location>
</feature>
<proteinExistence type="predicted"/>
<dbReference type="RefSeq" id="WP_338008567.1">
    <property type="nucleotide sequence ID" value="NZ_JAOPKB010000012.1"/>
</dbReference>
<reference evidence="2 3" key="1">
    <citation type="submission" date="2022-09" db="EMBL/GenBank/DDBJ databases">
        <title>Enrichment on poylsaccharides allowed isolation of novel metabolic and taxonomic groups of Haloarchaea.</title>
        <authorList>
            <person name="Sorokin D.Y."/>
            <person name="Elcheninov A.G."/>
            <person name="Khizhniak T.V."/>
            <person name="Kolganova T.V."/>
            <person name="Kublanov I.V."/>
        </authorList>
    </citation>
    <scope>NUCLEOTIDE SEQUENCE [LARGE SCALE GENOMIC DNA]</scope>
    <source>
        <strain evidence="2 3">AArc-m2/3/4</strain>
    </source>
</reference>
<keyword evidence="1" id="KW-1133">Transmembrane helix</keyword>
<gene>
    <name evidence="2" type="ORF">OB955_17305</name>
</gene>
<dbReference type="Proteomes" id="UP001320972">
    <property type="component" value="Unassembled WGS sequence"/>
</dbReference>
<organism evidence="2 3">
    <name type="scientific">Natronoglomus mannanivorans</name>
    <dbReference type="NCBI Taxonomy" id="2979990"/>
    <lineage>
        <taxon>Archaea</taxon>
        <taxon>Methanobacteriati</taxon>
        <taxon>Methanobacteriota</taxon>
        <taxon>Stenosarchaea group</taxon>
        <taxon>Halobacteria</taxon>
        <taxon>Halobacteriales</taxon>
        <taxon>Natrialbaceae</taxon>
        <taxon>Natronoglomus</taxon>
    </lineage>
</organism>
<comment type="caution">
    <text evidence="2">The sequence shown here is derived from an EMBL/GenBank/DDBJ whole genome shotgun (WGS) entry which is preliminary data.</text>
</comment>
<feature type="transmembrane region" description="Helical" evidence="1">
    <location>
        <begin position="86"/>
        <end position="108"/>
    </location>
</feature>